<dbReference type="EMBL" id="ML213591">
    <property type="protein sequence ID" value="TFK43067.1"/>
    <property type="molecule type" value="Genomic_DNA"/>
</dbReference>
<dbReference type="AlphaFoldDB" id="A0A5C3MDR8"/>
<feature type="coiled-coil region" evidence="1">
    <location>
        <begin position="302"/>
        <end position="329"/>
    </location>
</feature>
<feature type="region of interest" description="Disordered" evidence="2">
    <location>
        <begin position="195"/>
        <end position="239"/>
    </location>
</feature>
<proteinExistence type="predicted"/>
<evidence type="ECO:0000313" key="4">
    <source>
        <dbReference type="Proteomes" id="UP000308652"/>
    </source>
</evidence>
<feature type="compositionally biased region" description="Acidic residues" evidence="2">
    <location>
        <begin position="195"/>
        <end position="209"/>
    </location>
</feature>
<feature type="compositionally biased region" description="Low complexity" evidence="2">
    <location>
        <begin position="40"/>
        <end position="49"/>
    </location>
</feature>
<evidence type="ECO:0000256" key="1">
    <source>
        <dbReference type="SAM" id="Coils"/>
    </source>
</evidence>
<accession>A0A5C3MDR8</accession>
<feature type="region of interest" description="Disordered" evidence="2">
    <location>
        <begin position="31"/>
        <end position="73"/>
    </location>
</feature>
<feature type="compositionally biased region" description="Acidic residues" evidence="2">
    <location>
        <begin position="60"/>
        <end position="69"/>
    </location>
</feature>
<reference evidence="3 4" key="1">
    <citation type="journal article" date="2019" name="Nat. Ecol. Evol.">
        <title>Megaphylogeny resolves global patterns of mushroom evolution.</title>
        <authorList>
            <person name="Varga T."/>
            <person name="Krizsan K."/>
            <person name="Foldi C."/>
            <person name="Dima B."/>
            <person name="Sanchez-Garcia M."/>
            <person name="Sanchez-Ramirez S."/>
            <person name="Szollosi G.J."/>
            <person name="Szarkandi J.G."/>
            <person name="Papp V."/>
            <person name="Albert L."/>
            <person name="Andreopoulos W."/>
            <person name="Angelini C."/>
            <person name="Antonin V."/>
            <person name="Barry K.W."/>
            <person name="Bougher N.L."/>
            <person name="Buchanan P."/>
            <person name="Buyck B."/>
            <person name="Bense V."/>
            <person name="Catcheside P."/>
            <person name="Chovatia M."/>
            <person name="Cooper J."/>
            <person name="Damon W."/>
            <person name="Desjardin D."/>
            <person name="Finy P."/>
            <person name="Geml J."/>
            <person name="Haridas S."/>
            <person name="Hughes K."/>
            <person name="Justo A."/>
            <person name="Karasinski D."/>
            <person name="Kautmanova I."/>
            <person name="Kiss B."/>
            <person name="Kocsube S."/>
            <person name="Kotiranta H."/>
            <person name="LaButti K.M."/>
            <person name="Lechner B.E."/>
            <person name="Liimatainen K."/>
            <person name="Lipzen A."/>
            <person name="Lukacs Z."/>
            <person name="Mihaltcheva S."/>
            <person name="Morgado L.N."/>
            <person name="Niskanen T."/>
            <person name="Noordeloos M.E."/>
            <person name="Ohm R.A."/>
            <person name="Ortiz-Santana B."/>
            <person name="Ovrebo C."/>
            <person name="Racz N."/>
            <person name="Riley R."/>
            <person name="Savchenko A."/>
            <person name="Shiryaev A."/>
            <person name="Soop K."/>
            <person name="Spirin V."/>
            <person name="Szebenyi C."/>
            <person name="Tomsovsky M."/>
            <person name="Tulloss R.E."/>
            <person name="Uehling J."/>
            <person name="Grigoriev I.V."/>
            <person name="Vagvolgyi C."/>
            <person name="Papp T."/>
            <person name="Martin F.M."/>
            <person name="Miettinen O."/>
            <person name="Hibbett D.S."/>
            <person name="Nagy L.G."/>
        </authorList>
    </citation>
    <scope>NUCLEOTIDE SEQUENCE [LARGE SCALE GENOMIC DNA]</scope>
    <source>
        <strain evidence="3 4">CBS 166.37</strain>
    </source>
</reference>
<organism evidence="3 4">
    <name type="scientific">Crucibulum laeve</name>
    <dbReference type="NCBI Taxonomy" id="68775"/>
    <lineage>
        <taxon>Eukaryota</taxon>
        <taxon>Fungi</taxon>
        <taxon>Dikarya</taxon>
        <taxon>Basidiomycota</taxon>
        <taxon>Agaricomycotina</taxon>
        <taxon>Agaricomycetes</taxon>
        <taxon>Agaricomycetidae</taxon>
        <taxon>Agaricales</taxon>
        <taxon>Agaricineae</taxon>
        <taxon>Nidulariaceae</taxon>
        <taxon>Crucibulum</taxon>
    </lineage>
</organism>
<evidence type="ECO:0000313" key="3">
    <source>
        <dbReference type="EMBL" id="TFK43067.1"/>
    </source>
</evidence>
<dbReference type="Proteomes" id="UP000308652">
    <property type="component" value="Unassembled WGS sequence"/>
</dbReference>
<name>A0A5C3MDR8_9AGAR</name>
<evidence type="ECO:0000256" key="2">
    <source>
        <dbReference type="SAM" id="MobiDB-lite"/>
    </source>
</evidence>
<keyword evidence="1" id="KW-0175">Coiled coil</keyword>
<gene>
    <name evidence="3" type="ORF">BDQ12DRAFT_661800</name>
</gene>
<keyword evidence="4" id="KW-1185">Reference proteome</keyword>
<sequence>MPARLSQELIIFKQLEAQDKIHLTQEAAEMVEKQQRGSKRAAAAPALSNKAKKAKKDTRDELEEEDESFPDLSAKELEQRRMTGHDIVKDAMRTEGVVEKWRWQHKKPCINCGDTRECKRAPKEICCKTCVERKMRCLYVVDFSLGVLEANSGFSSDLSCYIAAHIKTVTVKVAWNKGMLPSAPRTSNKVMELSGEELGEEDDLGDDDGEAKKEKGKGSSPGKRKLAKSAGSSNPPPDALKILLRPWQVQVALPCVTTSTSSRHNRSSTTVAQDQGVELDRLESGRVLSARDEEGLFCHAALDTVKAELRETRRELGNLVAEVSRLERIVQMRDQELCDFEDFEDFQYGFADCVCEHFISNREVMSMVEVKYQAVCKHLITLGRLVGNDTGMLAGSLRLVMRHLEGIKGGLERALACDSQTHNTHLLPMGAGGAPSLEDCLWANLSPAQEIGHMWGWKHEDWLCTKDSHTLARILEERRNDDDKVV</sequence>
<protein>
    <submittedName>
        <fullName evidence="3">Uncharacterized protein</fullName>
    </submittedName>
</protein>